<dbReference type="Pfam" id="PF00300">
    <property type="entry name" value="His_Phos_1"/>
    <property type="match status" value="1"/>
</dbReference>
<accession>A0A430AUV6</accession>
<name>A0A430AUV6_9ENTE</name>
<dbReference type="SUPFAM" id="SSF53254">
    <property type="entry name" value="Phosphoglycerate mutase-like"/>
    <property type="match status" value="1"/>
</dbReference>
<evidence type="ECO:0000313" key="5">
    <source>
        <dbReference type="Proteomes" id="UP000287605"/>
    </source>
</evidence>
<feature type="binding site" evidence="3">
    <location>
        <begin position="8"/>
        <end position="15"/>
    </location>
    <ligand>
        <name>substrate</name>
    </ligand>
</feature>
<evidence type="ECO:0008006" key="6">
    <source>
        <dbReference type="Google" id="ProtNLM"/>
    </source>
</evidence>
<feature type="active site" description="Proton donor/acceptor" evidence="2">
    <location>
        <position position="86"/>
    </location>
</feature>
<keyword evidence="1" id="KW-0378">Hydrolase</keyword>
<protein>
    <recommendedName>
        <fullName evidence="6">Histidine phosphatase family protein</fullName>
    </recommendedName>
</protein>
<sequence>MMKIYFVRHGQTEYNYIGRMQGGKVDSPLTEKGIQQARTAGIMLKDTVFDRVYSSDLQRAMDTAKYIIDENKRNELVPVPEKGFRELYFGTWEGRYVEKIKEEKEFVHLRTSPQLYNPAAHGGESYPELIERAEKALFNIIEENSGAENLLVTSHGITITTLVRSLAGVPLENLRKGGIVENASISTIKVFQKEIEVLDFNIH</sequence>
<feature type="binding site" evidence="3">
    <location>
        <position position="59"/>
    </location>
    <ligand>
        <name>substrate</name>
    </ligand>
</feature>
<reference evidence="4 5" key="1">
    <citation type="submission" date="2017-05" db="EMBL/GenBank/DDBJ databases">
        <title>Vagococcus spp. assemblies.</title>
        <authorList>
            <person name="Gulvik C.A."/>
        </authorList>
    </citation>
    <scope>NUCLEOTIDE SEQUENCE [LARGE SCALE GENOMIC DNA]</scope>
    <source>
        <strain evidence="4 5">CCUG 51432</strain>
    </source>
</reference>
<dbReference type="GO" id="GO:0045820">
    <property type="term" value="P:negative regulation of glycolytic process"/>
    <property type="evidence" value="ECO:0007669"/>
    <property type="project" value="TreeGrafter"/>
</dbReference>
<evidence type="ECO:0000256" key="3">
    <source>
        <dbReference type="PIRSR" id="PIRSR613078-2"/>
    </source>
</evidence>
<dbReference type="GO" id="GO:0004331">
    <property type="term" value="F:fructose-2,6-bisphosphate 2-phosphatase activity"/>
    <property type="evidence" value="ECO:0007669"/>
    <property type="project" value="TreeGrafter"/>
</dbReference>
<evidence type="ECO:0000313" key="4">
    <source>
        <dbReference type="EMBL" id="RSU11844.1"/>
    </source>
</evidence>
<dbReference type="InterPro" id="IPR013078">
    <property type="entry name" value="His_Pase_superF_clade-1"/>
</dbReference>
<dbReference type="GO" id="GO:0043456">
    <property type="term" value="P:regulation of pentose-phosphate shunt"/>
    <property type="evidence" value="ECO:0007669"/>
    <property type="project" value="TreeGrafter"/>
</dbReference>
<feature type="active site" description="Tele-phosphohistidine intermediate" evidence="2">
    <location>
        <position position="9"/>
    </location>
</feature>
<keyword evidence="5" id="KW-1185">Reference proteome</keyword>
<comment type="caution">
    <text evidence="4">The sequence shown here is derived from an EMBL/GenBank/DDBJ whole genome shotgun (WGS) entry which is preliminary data.</text>
</comment>
<dbReference type="PANTHER" id="PTHR46517:SF1">
    <property type="entry name" value="FRUCTOSE-2,6-BISPHOSPHATASE TIGAR"/>
    <property type="match status" value="1"/>
</dbReference>
<dbReference type="PANTHER" id="PTHR46517">
    <property type="entry name" value="FRUCTOSE-2,6-BISPHOSPHATASE TIGAR"/>
    <property type="match status" value="1"/>
</dbReference>
<dbReference type="CDD" id="cd07067">
    <property type="entry name" value="HP_PGM_like"/>
    <property type="match status" value="1"/>
</dbReference>
<gene>
    <name evidence="4" type="ORF">CBF29_06920</name>
</gene>
<evidence type="ECO:0000256" key="1">
    <source>
        <dbReference type="ARBA" id="ARBA00022801"/>
    </source>
</evidence>
<organism evidence="4 5">
    <name type="scientific">Vagococcus elongatus</name>
    <dbReference type="NCBI Taxonomy" id="180344"/>
    <lineage>
        <taxon>Bacteria</taxon>
        <taxon>Bacillati</taxon>
        <taxon>Bacillota</taxon>
        <taxon>Bacilli</taxon>
        <taxon>Lactobacillales</taxon>
        <taxon>Enterococcaceae</taxon>
        <taxon>Vagococcus</taxon>
    </lineage>
</organism>
<dbReference type="OrthoDB" id="9782128at2"/>
<dbReference type="Proteomes" id="UP000287605">
    <property type="component" value="Unassembled WGS sequence"/>
</dbReference>
<evidence type="ECO:0000256" key="2">
    <source>
        <dbReference type="PIRSR" id="PIRSR613078-1"/>
    </source>
</evidence>
<dbReference type="GO" id="GO:0005829">
    <property type="term" value="C:cytosol"/>
    <property type="evidence" value="ECO:0007669"/>
    <property type="project" value="TreeGrafter"/>
</dbReference>
<dbReference type="Gene3D" id="3.40.50.1240">
    <property type="entry name" value="Phosphoglycerate mutase-like"/>
    <property type="match status" value="1"/>
</dbReference>
<dbReference type="AlphaFoldDB" id="A0A430AUV6"/>
<dbReference type="SMART" id="SM00855">
    <property type="entry name" value="PGAM"/>
    <property type="match status" value="1"/>
</dbReference>
<dbReference type="EMBL" id="NGKA01000009">
    <property type="protein sequence ID" value="RSU11844.1"/>
    <property type="molecule type" value="Genomic_DNA"/>
</dbReference>
<proteinExistence type="predicted"/>
<dbReference type="InterPro" id="IPR029033">
    <property type="entry name" value="His_PPase_superfam"/>
</dbReference>
<dbReference type="InterPro" id="IPR051695">
    <property type="entry name" value="Phosphoglycerate_Mutase"/>
</dbReference>